<evidence type="ECO:0000256" key="2">
    <source>
        <dbReference type="SAM" id="SignalP"/>
    </source>
</evidence>
<organism evidence="3 4">
    <name type="scientific">Serendipita vermifera MAFF 305830</name>
    <dbReference type="NCBI Taxonomy" id="933852"/>
    <lineage>
        <taxon>Eukaryota</taxon>
        <taxon>Fungi</taxon>
        <taxon>Dikarya</taxon>
        <taxon>Basidiomycota</taxon>
        <taxon>Agaricomycotina</taxon>
        <taxon>Agaricomycetes</taxon>
        <taxon>Sebacinales</taxon>
        <taxon>Serendipitaceae</taxon>
        <taxon>Serendipita</taxon>
    </lineage>
</organism>
<evidence type="ECO:0000313" key="3">
    <source>
        <dbReference type="EMBL" id="KIM33879.1"/>
    </source>
</evidence>
<dbReference type="HOGENOM" id="CLU_124587_0_0_1"/>
<dbReference type="AlphaFoldDB" id="A0A0C3BP51"/>
<feature type="region of interest" description="Disordered" evidence="1">
    <location>
        <begin position="114"/>
        <end position="153"/>
    </location>
</feature>
<protein>
    <recommendedName>
        <fullName evidence="5">Extracellular membrane protein CFEM domain-containing protein</fullName>
    </recommendedName>
</protein>
<evidence type="ECO:0008006" key="5">
    <source>
        <dbReference type="Google" id="ProtNLM"/>
    </source>
</evidence>
<keyword evidence="2" id="KW-0732">Signal</keyword>
<dbReference type="Proteomes" id="UP000054097">
    <property type="component" value="Unassembled WGS sequence"/>
</dbReference>
<feature type="chain" id="PRO_5002161950" description="Extracellular membrane protein CFEM domain-containing protein" evidence="2">
    <location>
        <begin position="21"/>
        <end position="179"/>
    </location>
</feature>
<feature type="compositionally biased region" description="Low complexity" evidence="1">
    <location>
        <begin position="127"/>
        <end position="137"/>
    </location>
</feature>
<evidence type="ECO:0000256" key="1">
    <source>
        <dbReference type="SAM" id="MobiDB-lite"/>
    </source>
</evidence>
<feature type="signal peptide" evidence="2">
    <location>
        <begin position="1"/>
        <end position="20"/>
    </location>
</feature>
<evidence type="ECO:0000313" key="4">
    <source>
        <dbReference type="Proteomes" id="UP000054097"/>
    </source>
</evidence>
<name>A0A0C3BP51_SERVB</name>
<gene>
    <name evidence="3" type="ORF">M408DRAFT_325451</name>
</gene>
<feature type="compositionally biased region" description="Polar residues" evidence="1">
    <location>
        <begin position="138"/>
        <end position="149"/>
    </location>
</feature>
<accession>A0A0C3BP51</accession>
<keyword evidence="4" id="KW-1185">Reference proteome</keyword>
<reference evidence="3 4" key="1">
    <citation type="submission" date="2014-04" db="EMBL/GenBank/DDBJ databases">
        <authorList>
            <consortium name="DOE Joint Genome Institute"/>
            <person name="Kuo A."/>
            <person name="Zuccaro A."/>
            <person name="Kohler A."/>
            <person name="Nagy L.G."/>
            <person name="Floudas D."/>
            <person name="Copeland A."/>
            <person name="Barry K.W."/>
            <person name="Cichocki N."/>
            <person name="Veneault-Fourrey C."/>
            <person name="LaButti K."/>
            <person name="Lindquist E.A."/>
            <person name="Lipzen A."/>
            <person name="Lundell T."/>
            <person name="Morin E."/>
            <person name="Murat C."/>
            <person name="Sun H."/>
            <person name="Tunlid A."/>
            <person name="Henrissat B."/>
            <person name="Grigoriev I.V."/>
            <person name="Hibbett D.S."/>
            <person name="Martin F."/>
            <person name="Nordberg H.P."/>
            <person name="Cantor M.N."/>
            <person name="Hua S.X."/>
        </authorList>
    </citation>
    <scope>NUCLEOTIDE SEQUENCE [LARGE SCALE GENOMIC DNA]</scope>
    <source>
        <strain evidence="3 4">MAFF 305830</strain>
    </source>
</reference>
<feature type="non-terminal residue" evidence="3">
    <location>
        <position position="179"/>
    </location>
</feature>
<dbReference type="OrthoDB" id="3263182at2759"/>
<proteinExistence type="predicted"/>
<dbReference type="EMBL" id="KN824277">
    <property type="protein sequence ID" value="KIM33879.1"/>
    <property type="molecule type" value="Genomic_DNA"/>
</dbReference>
<sequence>MTMKTLLVAILLGSGLLVNAVSTPGNCTNYACNYCEDLAASCQDAPTASQNGTDCLCTERFRVNLNRCVQGVVCAWDGNGSPDPPRCVADCVGTFDAAFLSQCPGSITASGASPTATGGSTGLNSATPTNTETTTRTGIANSPNTSTTPGANGASAAGVSMGVVVGLAGLLTTWGTVIL</sequence>
<reference evidence="4" key="2">
    <citation type="submission" date="2015-01" db="EMBL/GenBank/DDBJ databases">
        <title>Evolutionary Origins and Diversification of the Mycorrhizal Mutualists.</title>
        <authorList>
            <consortium name="DOE Joint Genome Institute"/>
            <consortium name="Mycorrhizal Genomics Consortium"/>
            <person name="Kohler A."/>
            <person name="Kuo A."/>
            <person name="Nagy L.G."/>
            <person name="Floudas D."/>
            <person name="Copeland A."/>
            <person name="Barry K.W."/>
            <person name="Cichocki N."/>
            <person name="Veneault-Fourrey C."/>
            <person name="LaButti K."/>
            <person name="Lindquist E.A."/>
            <person name="Lipzen A."/>
            <person name="Lundell T."/>
            <person name="Morin E."/>
            <person name="Murat C."/>
            <person name="Riley R."/>
            <person name="Ohm R."/>
            <person name="Sun H."/>
            <person name="Tunlid A."/>
            <person name="Henrissat B."/>
            <person name="Grigoriev I.V."/>
            <person name="Hibbett D.S."/>
            <person name="Martin F."/>
        </authorList>
    </citation>
    <scope>NUCLEOTIDE SEQUENCE [LARGE SCALE GENOMIC DNA]</scope>
    <source>
        <strain evidence="4">MAFF 305830</strain>
    </source>
</reference>